<dbReference type="GO" id="GO:0006805">
    <property type="term" value="P:xenobiotic metabolic process"/>
    <property type="evidence" value="ECO:0007669"/>
    <property type="project" value="TreeGrafter"/>
</dbReference>
<sequence>MFYSFYWKRKDLPPGPTPLPLIGNLFSIDKLGLERFFTDIKDQYGDIHTFWFGENPIVSISDVPTILETFVKDGDTFAGRPTNMLVTDMTRHGRNGLIFTDGPLWREHRRFALHVLRDFGMGKNLMQERVLDEVTILIDEIKKQISAGHKHVSVQDAIDLAVGSIINALLFGYGFSKNNTDEFYELKTHLRDFMRAVGNPLVRFCDRNPFMFKVLPFIYRDLTRTTNKLEKFFMKQLEAHEKEINFDSDIEPTDYAEAFLKKRKELEVEGLKDHTFTNKQLYAACLDLWIAGQETTSNTLAWMVMYLMLNPEVQKKVHAELDQVIGSDRFITVEDKTQLHYINATVAETQRFCNLVPLNVNHRLVKDVEIKGYRIPANTTILHQISTVLFDERYFPEPLKFKPERFLDSEGKFFQPSSLMPFGVGKRACLGEGLARLERDL</sequence>
<reference evidence="10" key="1">
    <citation type="submission" date="2022-11" db="UniProtKB">
        <authorList>
            <consortium name="WormBaseParasite"/>
        </authorList>
    </citation>
    <scope>IDENTIFICATION</scope>
</reference>
<evidence type="ECO:0000256" key="7">
    <source>
        <dbReference type="PIRSR" id="PIRSR602401-1"/>
    </source>
</evidence>
<evidence type="ECO:0000256" key="5">
    <source>
        <dbReference type="ARBA" id="ARBA00023004"/>
    </source>
</evidence>
<dbReference type="GO" id="GO:0005506">
    <property type="term" value="F:iron ion binding"/>
    <property type="evidence" value="ECO:0007669"/>
    <property type="project" value="InterPro"/>
</dbReference>
<keyword evidence="5 7" id="KW-0408">Iron</keyword>
<dbReference type="Pfam" id="PF00067">
    <property type="entry name" value="p450"/>
    <property type="match status" value="1"/>
</dbReference>
<keyword evidence="9" id="KW-1185">Reference proteome</keyword>
<dbReference type="PROSITE" id="PS00086">
    <property type="entry name" value="CYTOCHROME_P450"/>
    <property type="match status" value="1"/>
</dbReference>
<dbReference type="InterPro" id="IPR050182">
    <property type="entry name" value="Cytochrome_P450_fam2"/>
</dbReference>
<evidence type="ECO:0000256" key="6">
    <source>
        <dbReference type="ARBA" id="ARBA00023033"/>
    </source>
</evidence>
<evidence type="ECO:0000256" key="2">
    <source>
        <dbReference type="ARBA" id="ARBA00010617"/>
    </source>
</evidence>
<dbReference type="Gene3D" id="1.10.630.10">
    <property type="entry name" value="Cytochrome P450"/>
    <property type="match status" value="1"/>
</dbReference>
<dbReference type="CDD" id="cd20617">
    <property type="entry name" value="CYP1_2-like"/>
    <property type="match status" value="1"/>
</dbReference>
<proteinExistence type="inferred from homology"/>
<evidence type="ECO:0000256" key="8">
    <source>
        <dbReference type="RuleBase" id="RU000461"/>
    </source>
</evidence>
<dbReference type="SUPFAM" id="SSF48264">
    <property type="entry name" value="Cytochrome P450"/>
    <property type="match status" value="1"/>
</dbReference>
<dbReference type="InterPro" id="IPR017972">
    <property type="entry name" value="Cyt_P450_CS"/>
</dbReference>
<dbReference type="PRINTS" id="PR00385">
    <property type="entry name" value="P450"/>
</dbReference>
<evidence type="ECO:0000313" key="9">
    <source>
        <dbReference type="Proteomes" id="UP000887577"/>
    </source>
</evidence>
<dbReference type="PRINTS" id="PR00463">
    <property type="entry name" value="EP450I"/>
</dbReference>
<organism evidence="9 10">
    <name type="scientific">Panagrolaimus superbus</name>
    <dbReference type="NCBI Taxonomy" id="310955"/>
    <lineage>
        <taxon>Eukaryota</taxon>
        <taxon>Metazoa</taxon>
        <taxon>Ecdysozoa</taxon>
        <taxon>Nematoda</taxon>
        <taxon>Chromadorea</taxon>
        <taxon>Rhabditida</taxon>
        <taxon>Tylenchina</taxon>
        <taxon>Panagrolaimomorpha</taxon>
        <taxon>Panagrolaimoidea</taxon>
        <taxon>Panagrolaimidae</taxon>
        <taxon>Panagrolaimus</taxon>
    </lineage>
</organism>
<keyword evidence="3 7" id="KW-0479">Metal-binding</keyword>
<dbReference type="InterPro" id="IPR001128">
    <property type="entry name" value="Cyt_P450"/>
</dbReference>
<comment type="similarity">
    <text evidence="2 8">Belongs to the cytochrome P450 family.</text>
</comment>
<protein>
    <submittedName>
        <fullName evidence="10">Cytochrome P450</fullName>
    </submittedName>
</protein>
<keyword evidence="6 8" id="KW-0503">Monooxygenase</keyword>
<dbReference type="PANTHER" id="PTHR24300">
    <property type="entry name" value="CYTOCHROME P450 508A4-RELATED"/>
    <property type="match status" value="1"/>
</dbReference>
<dbReference type="WBParaSite" id="PSU_v2.g3422.t1">
    <property type="protein sequence ID" value="PSU_v2.g3422.t1"/>
    <property type="gene ID" value="PSU_v2.g3422"/>
</dbReference>
<evidence type="ECO:0000256" key="4">
    <source>
        <dbReference type="ARBA" id="ARBA00023002"/>
    </source>
</evidence>
<dbReference type="GO" id="GO:0016712">
    <property type="term" value="F:oxidoreductase activity, acting on paired donors, with incorporation or reduction of molecular oxygen, reduced flavin or flavoprotein as one donor, and incorporation of one atom of oxygen"/>
    <property type="evidence" value="ECO:0007669"/>
    <property type="project" value="TreeGrafter"/>
</dbReference>
<name>A0A914YUS6_9BILA</name>
<accession>A0A914YUS6</accession>
<keyword evidence="4 8" id="KW-0560">Oxidoreductase</keyword>
<dbReference type="InterPro" id="IPR002401">
    <property type="entry name" value="Cyt_P450_E_grp-I"/>
</dbReference>
<comment type="cofactor">
    <cofactor evidence="1 7">
        <name>heme</name>
        <dbReference type="ChEBI" id="CHEBI:30413"/>
    </cofactor>
</comment>
<dbReference type="GO" id="GO:0020037">
    <property type="term" value="F:heme binding"/>
    <property type="evidence" value="ECO:0007669"/>
    <property type="project" value="InterPro"/>
</dbReference>
<keyword evidence="7 8" id="KW-0349">Heme</keyword>
<dbReference type="GO" id="GO:0005737">
    <property type="term" value="C:cytoplasm"/>
    <property type="evidence" value="ECO:0007669"/>
    <property type="project" value="TreeGrafter"/>
</dbReference>
<evidence type="ECO:0000313" key="10">
    <source>
        <dbReference type="WBParaSite" id="PSU_v2.g3422.t1"/>
    </source>
</evidence>
<feature type="binding site" description="axial binding residue" evidence="7">
    <location>
        <position position="429"/>
    </location>
    <ligand>
        <name>heme</name>
        <dbReference type="ChEBI" id="CHEBI:30413"/>
    </ligand>
    <ligandPart>
        <name>Fe</name>
        <dbReference type="ChEBI" id="CHEBI:18248"/>
    </ligandPart>
</feature>
<dbReference type="InterPro" id="IPR036396">
    <property type="entry name" value="Cyt_P450_sf"/>
</dbReference>
<evidence type="ECO:0000256" key="1">
    <source>
        <dbReference type="ARBA" id="ARBA00001971"/>
    </source>
</evidence>
<dbReference type="FunFam" id="1.10.630.10:FF:000036">
    <property type="entry name" value="CYtochrome P450 family"/>
    <property type="match status" value="1"/>
</dbReference>
<dbReference type="Proteomes" id="UP000887577">
    <property type="component" value="Unplaced"/>
</dbReference>
<dbReference type="PANTHER" id="PTHR24300:SF375">
    <property type="entry name" value="CYTOCHROME P450 FAMILY"/>
    <property type="match status" value="1"/>
</dbReference>
<dbReference type="AlphaFoldDB" id="A0A914YUS6"/>
<dbReference type="GO" id="GO:0006082">
    <property type="term" value="P:organic acid metabolic process"/>
    <property type="evidence" value="ECO:0007669"/>
    <property type="project" value="TreeGrafter"/>
</dbReference>
<evidence type="ECO:0000256" key="3">
    <source>
        <dbReference type="ARBA" id="ARBA00022723"/>
    </source>
</evidence>